<evidence type="ECO:0008006" key="3">
    <source>
        <dbReference type="Google" id="ProtNLM"/>
    </source>
</evidence>
<keyword evidence="2" id="KW-1185">Reference proteome</keyword>
<organism evidence="1 2">
    <name type="scientific">Armillaria novae-zelandiae</name>
    <dbReference type="NCBI Taxonomy" id="153914"/>
    <lineage>
        <taxon>Eukaryota</taxon>
        <taxon>Fungi</taxon>
        <taxon>Dikarya</taxon>
        <taxon>Basidiomycota</taxon>
        <taxon>Agaricomycotina</taxon>
        <taxon>Agaricomycetes</taxon>
        <taxon>Agaricomycetidae</taxon>
        <taxon>Agaricales</taxon>
        <taxon>Marasmiineae</taxon>
        <taxon>Physalacriaceae</taxon>
        <taxon>Armillaria</taxon>
    </lineage>
</organism>
<protein>
    <recommendedName>
        <fullName evidence="3">F-box domain-containing protein</fullName>
    </recommendedName>
</protein>
<evidence type="ECO:0000313" key="2">
    <source>
        <dbReference type="Proteomes" id="UP001175227"/>
    </source>
</evidence>
<accession>A0AA39T9L5</accession>
<proteinExistence type="predicted"/>
<gene>
    <name evidence="1" type="ORF">IW261DRAFT_1610585</name>
</gene>
<dbReference type="AlphaFoldDB" id="A0AA39T9L5"/>
<reference evidence="1" key="1">
    <citation type="submission" date="2023-06" db="EMBL/GenBank/DDBJ databases">
        <authorList>
            <consortium name="Lawrence Berkeley National Laboratory"/>
            <person name="Ahrendt S."/>
            <person name="Sahu N."/>
            <person name="Indic B."/>
            <person name="Wong-Bajracharya J."/>
            <person name="Merenyi Z."/>
            <person name="Ke H.-M."/>
            <person name="Monk M."/>
            <person name="Kocsube S."/>
            <person name="Drula E."/>
            <person name="Lipzen A."/>
            <person name="Balint B."/>
            <person name="Henrissat B."/>
            <person name="Andreopoulos B."/>
            <person name="Martin F.M."/>
            <person name="Harder C.B."/>
            <person name="Rigling D."/>
            <person name="Ford K.L."/>
            <person name="Foster G.D."/>
            <person name="Pangilinan J."/>
            <person name="Papanicolaou A."/>
            <person name="Barry K."/>
            <person name="LaButti K."/>
            <person name="Viragh M."/>
            <person name="Koriabine M."/>
            <person name="Yan M."/>
            <person name="Riley R."/>
            <person name="Champramary S."/>
            <person name="Plett K.L."/>
            <person name="Tsai I.J."/>
            <person name="Slot J."/>
            <person name="Sipos G."/>
            <person name="Plett J."/>
            <person name="Nagy L.G."/>
            <person name="Grigoriev I.V."/>
        </authorList>
    </citation>
    <scope>NUCLEOTIDE SEQUENCE</scope>
    <source>
        <strain evidence="1">ICMP 16352</strain>
    </source>
</reference>
<dbReference type="EMBL" id="JAUEPR010000028">
    <property type="protein sequence ID" value="KAK0474146.1"/>
    <property type="molecule type" value="Genomic_DNA"/>
</dbReference>
<comment type="caution">
    <text evidence="1">The sequence shown here is derived from an EMBL/GenBank/DDBJ whole genome shotgun (WGS) entry which is preliminary data.</text>
</comment>
<evidence type="ECO:0000313" key="1">
    <source>
        <dbReference type="EMBL" id="KAK0474146.1"/>
    </source>
</evidence>
<dbReference type="Proteomes" id="UP001175227">
    <property type="component" value="Unassembled WGS sequence"/>
</dbReference>
<sequence length="266" mass="30606">MDATGTMFHLDAVARSVPDPVLPPNALDSQISGILHAMRLFLDTDRDWILLNIEVLQQQISVYDALLDRIDEVRVEVEHRRDVAHKSMASYSSTLVPIRRLPSEILHVVFHEVQTSLWNMNSEPRNEVKYGNKAWGSSSELGTLDFSQGPWKLSHVCGVWRDIVLSYPQLWSHITLHYRPSRPLMTQLRYQTSQSLVTLTQRHCSTVPALQAMLLRSAHYPLDIVFNLEDKDKEIGAIQAFSIILEESCRWRNMNLQITLTLYWSS</sequence>
<name>A0AA39T9L5_9AGAR</name>